<reference evidence="1 2" key="1">
    <citation type="submission" date="2017-03" db="EMBL/GenBank/DDBJ databases">
        <title>Draft Genome sequence of Marispirochaeta sp. strain JC444.</title>
        <authorList>
            <person name="Shivani Y."/>
            <person name="Subhash Y."/>
            <person name="Sasikala C."/>
            <person name="Ramana C."/>
        </authorList>
    </citation>
    <scope>NUCLEOTIDE SEQUENCE [LARGE SCALE GENOMIC DNA]</scope>
    <source>
        <strain evidence="1 2">JC444</strain>
    </source>
</reference>
<comment type="caution">
    <text evidence="1">The sequence shown here is derived from an EMBL/GenBank/DDBJ whole genome shotgun (WGS) entry which is preliminary data.</text>
</comment>
<name>A0A1Y1RZX0_9SPIO</name>
<gene>
    <name evidence="1" type="ORF">B4O97_05305</name>
</gene>
<protein>
    <recommendedName>
        <fullName evidence="3">Alginate export domain-containing protein</fullName>
    </recommendedName>
</protein>
<accession>A0A1Y1RZX0</accession>
<evidence type="ECO:0000313" key="2">
    <source>
        <dbReference type="Proteomes" id="UP000192343"/>
    </source>
</evidence>
<dbReference type="OrthoDB" id="359899at2"/>
<sequence>MQKRYVFRFVVFMLLLIPQVKLISADLTVSKMELTTTGSVEDDSFVLDTFGEIDINIQGGYKLGGALSLGIESDSIGPPRESLEAGDTDQEIISYLNSSSYVFLKSAKVTVREAFYGPLDISYFTGEIDTFSDGEIFPSYFGSNPVASLFRGRFYFPDSVVYDGLYTVDGTGLQLQTDFGRPWQLLSVYTYQDNYLGRGHFTSDLRWSVDREFFKLDAFAGGSYPYGDYGLYHGGLMAGLFASERGEFFVQVGIPRLIPGEEDMDIGLFYFLFEPRIHFGSGSLIFTFFSHPSYYKEYVISGTDETGEMHTNINLQFGKPEVSPLAGGIEGTIHYNDDSDIDGVVSPYLSFITSGAVWNLKFSWVATEMNDISQMFYAFLGVRAEF</sequence>
<evidence type="ECO:0000313" key="1">
    <source>
        <dbReference type="EMBL" id="ORC36493.1"/>
    </source>
</evidence>
<proteinExistence type="predicted"/>
<evidence type="ECO:0008006" key="3">
    <source>
        <dbReference type="Google" id="ProtNLM"/>
    </source>
</evidence>
<dbReference type="RefSeq" id="WP_083048978.1">
    <property type="nucleotide sequence ID" value="NZ_MWQY01000005.1"/>
</dbReference>
<dbReference type="Proteomes" id="UP000192343">
    <property type="component" value="Unassembled WGS sequence"/>
</dbReference>
<dbReference type="STRING" id="1963862.B4O97_05305"/>
<dbReference type="AlphaFoldDB" id="A0A1Y1RZX0"/>
<keyword evidence="2" id="KW-1185">Reference proteome</keyword>
<organism evidence="1 2">
    <name type="scientific">Marispirochaeta aestuarii</name>
    <dbReference type="NCBI Taxonomy" id="1963862"/>
    <lineage>
        <taxon>Bacteria</taxon>
        <taxon>Pseudomonadati</taxon>
        <taxon>Spirochaetota</taxon>
        <taxon>Spirochaetia</taxon>
        <taxon>Spirochaetales</taxon>
        <taxon>Spirochaetaceae</taxon>
        <taxon>Marispirochaeta</taxon>
    </lineage>
</organism>
<dbReference type="EMBL" id="MWQY01000005">
    <property type="protein sequence ID" value="ORC36493.1"/>
    <property type="molecule type" value="Genomic_DNA"/>
</dbReference>